<gene>
    <name evidence="2" type="ORF">GJU40_16705</name>
</gene>
<dbReference type="RefSeq" id="WP_154309244.1">
    <property type="nucleotide sequence ID" value="NZ_WKKI01000045.1"/>
</dbReference>
<proteinExistence type="predicted"/>
<feature type="chain" id="PRO_5031318621" evidence="1">
    <location>
        <begin position="26"/>
        <end position="238"/>
    </location>
</feature>
<keyword evidence="3" id="KW-1185">Reference proteome</keyword>
<name>A0A7X2J1Z0_9BACI</name>
<sequence length="238" mass="27272">MNILKQCMAAVVFSLLAGFSLTADAKELHKEEMNEFLQSAFAAQVSLSERERSLDEMQQILKPYFSENFIETYLKQQAVQLDGGYIVYGTDFSVSTIPFYSYNNKTIMVENSTSILVHELFPAPTEGPVYHEDMYGSVNIEKTENGPRILSIIESKEVLELEDGRVITEKRGIHPEKLQLSNDEKPKKQYSSFWEDVKEPFRNIFDDDSQRFPSYVVFKLAFNGGSDQYRQQSILAAE</sequence>
<evidence type="ECO:0000313" key="3">
    <source>
        <dbReference type="Proteomes" id="UP000448867"/>
    </source>
</evidence>
<organism evidence="2 3">
    <name type="scientific">Metabacillus lacus</name>
    <dbReference type="NCBI Taxonomy" id="1983721"/>
    <lineage>
        <taxon>Bacteria</taxon>
        <taxon>Bacillati</taxon>
        <taxon>Bacillota</taxon>
        <taxon>Bacilli</taxon>
        <taxon>Bacillales</taxon>
        <taxon>Bacillaceae</taxon>
        <taxon>Metabacillus</taxon>
    </lineage>
</organism>
<feature type="signal peptide" evidence="1">
    <location>
        <begin position="1"/>
        <end position="25"/>
    </location>
</feature>
<dbReference type="EMBL" id="WKKI01000045">
    <property type="protein sequence ID" value="MRX73784.1"/>
    <property type="molecule type" value="Genomic_DNA"/>
</dbReference>
<evidence type="ECO:0000256" key="1">
    <source>
        <dbReference type="SAM" id="SignalP"/>
    </source>
</evidence>
<dbReference type="Pfam" id="PF13158">
    <property type="entry name" value="DUF3993"/>
    <property type="match status" value="1"/>
</dbReference>
<comment type="caution">
    <text evidence="2">The sequence shown here is derived from an EMBL/GenBank/DDBJ whole genome shotgun (WGS) entry which is preliminary data.</text>
</comment>
<accession>A0A7X2J1Z0</accession>
<dbReference type="AlphaFoldDB" id="A0A7X2J1Z0"/>
<reference evidence="2 3" key="1">
    <citation type="submission" date="2019-11" db="EMBL/GenBank/DDBJ databases">
        <title>Bacillus lacus genome.</title>
        <authorList>
            <person name="Allen C.J."/>
            <person name="Newman J.D."/>
        </authorList>
    </citation>
    <scope>NUCLEOTIDE SEQUENCE [LARGE SCALE GENOMIC DNA]</scope>
    <source>
        <strain evidence="2 3">KCTC 33946</strain>
    </source>
</reference>
<evidence type="ECO:0000313" key="2">
    <source>
        <dbReference type="EMBL" id="MRX73784.1"/>
    </source>
</evidence>
<dbReference type="InterPro" id="IPR025056">
    <property type="entry name" value="DUF3993"/>
</dbReference>
<dbReference type="Proteomes" id="UP000448867">
    <property type="component" value="Unassembled WGS sequence"/>
</dbReference>
<protein>
    <submittedName>
        <fullName evidence="2">DUF3993 domain-containing protein</fullName>
    </submittedName>
</protein>
<keyword evidence="1" id="KW-0732">Signal</keyword>
<dbReference type="OrthoDB" id="2680601at2"/>